<gene>
    <name evidence="2" type="ORF">LNKW23_43900</name>
</gene>
<name>A0ABQ6LSX9_9RHOB</name>
<dbReference type="Pfam" id="PF02627">
    <property type="entry name" value="CMD"/>
    <property type="match status" value="1"/>
</dbReference>
<dbReference type="SUPFAM" id="SSF69118">
    <property type="entry name" value="AhpD-like"/>
    <property type="match status" value="1"/>
</dbReference>
<keyword evidence="3" id="KW-1185">Reference proteome</keyword>
<comment type="caution">
    <text evidence="2">The sequence shown here is derived from an EMBL/GenBank/DDBJ whole genome shotgun (WGS) entry which is preliminary data.</text>
</comment>
<reference evidence="2 3" key="1">
    <citation type="submission" date="2023-04" db="EMBL/GenBank/DDBJ databases">
        <title>Marinoamorphus aggregata gen. nov., sp. Nov., isolate from tissue of brittle star Ophioplocus japonicus.</title>
        <authorList>
            <person name="Kawano K."/>
            <person name="Sawayama S."/>
            <person name="Nakagawa S."/>
        </authorList>
    </citation>
    <scope>NUCLEOTIDE SEQUENCE [LARGE SCALE GENOMIC DNA]</scope>
    <source>
        <strain evidence="2 3">NKW23</strain>
    </source>
</reference>
<dbReference type="InterPro" id="IPR052512">
    <property type="entry name" value="4CMD/NDH-1_regulator"/>
</dbReference>
<dbReference type="Gene3D" id="1.20.1290.10">
    <property type="entry name" value="AhpD-like"/>
    <property type="match status" value="1"/>
</dbReference>
<proteinExistence type="predicted"/>
<dbReference type="PANTHER" id="PTHR33570:SF2">
    <property type="entry name" value="CARBOXYMUCONOLACTONE DECARBOXYLASE-LIKE DOMAIN-CONTAINING PROTEIN"/>
    <property type="match status" value="1"/>
</dbReference>
<feature type="domain" description="Carboxymuconolactone decarboxylase-like" evidence="1">
    <location>
        <begin position="35"/>
        <end position="117"/>
    </location>
</feature>
<evidence type="ECO:0000259" key="1">
    <source>
        <dbReference type="Pfam" id="PF02627"/>
    </source>
</evidence>
<dbReference type="EMBL" id="BSYI01000053">
    <property type="protein sequence ID" value="GMG85174.1"/>
    <property type="molecule type" value="Genomic_DNA"/>
</dbReference>
<dbReference type="InterPro" id="IPR029032">
    <property type="entry name" value="AhpD-like"/>
</dbReference>
<dbReference type="Proteomes" id="UP001239909">
    <property type="component" value="Unassembled WGS sequence"/>
</dbReference>
<accession>A0ABQ6LSX9</accession>
<organism evidence="2 3">
    <name type="scientific">Paralimibaculum aggregatum</name>
    <dbReference type="NCBI Taxonomy" id="3036245"/>
    <lineage>
        <taxon>Bacteria</taxon>
        <taxon>Pseudomonadati</taxon>
        <taxon>Pseudomonadota</taxon>
        <taxon>Alphaproteobacteria</taxon>
        <taxon>Rhodobacterales</taxon>
        <taxon>Paracoccaceae</taxon>
        <taxon>Paralimibaculum</taxon>
    </lineage>
</organism>
<evidence type="ECO:0000313" key="3">
    <source>
        <dbReference type="Proteomes" id="UP001239909"/>
    </source>
</evidence>
<sequence>MKNELLKAGDEARRAVVGDERVDGLLKNTTEFDHDFQALVTEYCWGKVWTEGVLDRKQHSLNNICILAALNRSAELTLHLRGAVRNGCTAEEIRDTLIQVTVYCGVPAGVEAFRIARTVLAEEGVDLPAKPLTIA</sequence>
<protein>
    <submittedName>
        <fullName evidence="2">Carboxymuconolactone decarboxylase family protein</fullName>
    </submittedName>
</protein>
<dbReference type="RefSeq" id="WP_285674435.1">
    <property type="nucleotide sequence ID" value="NZ_BSYI01000053.1"/>
</dbReference>
<evidence type="ECO:0000313" key="2">
    <source>
        <dbReference type="EMBL" id="GMG85174.1"/>
    </source>
</evidence>
<dbReference type="InterPro" id="IPR003779">
    <property type="entry name" value="CMD-like"/>
</dbReference>
<dbReference type="PANTHER" id="PTHR33570">
    <property type="entry name" value="4-CARBOXYMUCONOLACTONE DECARBOXYLASE FAMILY PROTEIN"/>
    <property type="match status" value="1"/>
</dbReference>